<dbReference type="EMBL" id="ABJB010712537">
    <property type="status" value="NOT_ANNOTATED_CDS"/>
    <property type="molecule type" value="Genomic_DNA"/>
</dbReference>
<feature type="transmembrane region" description="Helical" evidence="1">
    <location>
        <begin position="100"/>
        <end position="119"/>
    </location>
</feature>
<name>B7PDB2_IXOSC</name>
<dbReference type="AlphaFoldDB" id="B7PDB2"/>
<proteinExistence type="predicted"/>
<dbReference type="EMBL" id="ABJB010644816">
    <property type="status" value="NOT_ANNOTATED_CDS"/>
    <property type="molecule type" value="Genomic_DNA"/>
</dbReference>
<dbReference type="HOGENOM" id="CLU_2029230_0_0_1"/>
<reference evidence="2 4" key="1">
    <citation type="submission" date="2008-03" db="EMBL/GenBank/DDBJ databases">
        <title>Annotation of Ixodes scapularis.</title>
        <authorList>
            <consortium name="Ixodes scapularis Genome Project Consortium"/>
            <person name="Caler E."/>
            <person name="Hannick L.I."/>
            <person name="Bidwell S."/>
            <person name="Joardar V."/>
            <person name="Thiagarajan M."/>
            <person name="Amedeo P."/>
            <person name="Galinsky K.J."/>
            <person name="Schobel S."/>
            <person name="Inman J."/>
            <person name="Hostetler J."/>
            <person name="Miller J."/>
            <person name="Hammond M."/>
            <person name="Megy K."/>
            <person name="Lawson D."/>
            <person name="Kodira C."/>
            <person name="Sutton G."/>
            <person name="Meyer J."/>
            <person name="Hill C.A."/>
            <person name="Birren B."/>
            <person name="Nene V."/>
            <person name="Collins F."/>
            <person name="Alarcon-Chaidez F."/>
            <person name="Wikel S."/>
            <person name="Strausberg R."/>
        </authorList>
    </citation>
    <scope>NUCLEOTIDE SEQUENCE [LARGE SCALE GENOMIC DNA]</scope>
    <source>
        <strain evidence="4">Wikel</strain>
        <strain evidence="2">Wikel colony</strain>
    </source>
</reference>
<keyword evidence="1" id="KW-0812">Transmembrane</keyword>
<evidence type="ECO:0000313" key="3">
    <source>
        <dbReference type="EnsemblMetazoa" id="ISCW003411-PA"/>
    </source>
</evidence>
<dbReference type="PaxDb" id="6945-B7PDB2"/>
<dbReference type="EMBL" id="DS689119">
    <property type="protein sequence ID" value="EEC04584.1"/>
    <property type="molecule type" value="Genomic_DNA"/>
</dbReference>
<evidence type="ECO:0000256" key="1">
    <source>
        <dbReference type="SAM" id="Phobius"/>
    </source>
</evidence>
<organism>
    <name type="scientific">Ixodes scapularis</name>
    <name type="common">Black-legged tick</name>
    <name type="synonym">Deer tick</name>
    <dbReference type="NCBI Taxonomy" id="6945"/>
    <lineage>
        <taxon>Eukaryota</taxon>
        <taxon>Metazoa</taxon>
        <taxon>Ecdysozoa</taxon>
        <taxon>Arthropoda</taxon>
        <taxon>Chelicerata</taxon>
        <taxon>Arachnida</taxon>
        <taxon>Acari</taxon>
        <taxon>Parasitiformes</taxon>
        <taxon>Ixodida</taxon>
        <taxon>Ixodoidea</taxon>
        <taxon>Ixodidae</taxon>
        <taxon>Ixodinae</taxon>
        <taxon>Ixodes</taxon>
    </lineage>
</organism>
<reference evidence="3" key="2">
    <citation type="submission" date="2020-05" db="UniProtKB">
        <authorList>
            <consortium name="EnsemblMetazoa"/>
        </authorList>
    </citation>
    <scope>IDENTIFICATION</scope>
    <source>
        <strain evidence="3">wikel</strain>
    </source>
</reference>
<protein>
    <submittedName>
        <fullName evidence="2 3">Uncharacterized protein</fullName>
    </submittedName>
</protein>
<evidence type="ECO:0000313" key="2">
    <source>
        <dbReference type="EMBL" id="EEC04584.1"/>
    </source>
</evidence>
<keyword evidence="1" id="KW-0472">Membrane</keyword>
<gene>
    <name evidence="2" type="ORF">IscW_ISCW003411</name>
</gene>
<dbReference type="InParanoid" id="B7PDB2"/>
<dbReference type="Proteomes" id="UP000001555">
    <property type="component" value="Unassembled WGS sequence"/>
</dbReference>
<evidence type="ECO:0000313" key="4">
    <source>
        <dbReference type="Proteomes" id="UP000001555"/>
    </source>
</evidence>
<accession>B7PDB2</accession>
<sequence>MHGGAFDTGYLKDLRVTVASKRLRTCIIACSTCYIFIFTPILAYFIWNNMMAAPIPLPKNRTACERPSARLSFGMGFQRQSPPGPGASYGDTVLSAARKISAALLNGTVLSAVYLRRFYHKM</sequence>
<keyword evidence="1" id="KW-1133">Transmembrane helix</keyword>
<dbReference type="EMBL" id="ABJB010236466">
    <property type="status" value="NOT_ANNOTATED_CDS"/>
    <property type="molecule type" value="Genomic_DNA"/>
</dbReference>
<dbReference type="VEuPathDB" id="VectorBase:ISCW003411"/>
<keyword evidence="4" id="KW-1185">Reference proteome</keyword>
<feature type="transmembrane region" description="Helical" evidence="1">
    <location>
        <begin position="25"/>
        <end position="47"/>
    </location>
</feature>
<dbReference type="EnsemblMetazoa" id="ISCW003411-RA">
    <property type="protein sequence ID" value="ISCW003411-PA"/>
    <property type="gene ID" value="ISCW003411"/>
</dbReference>
<dbReference type="VEuPathDB" id="VectorBase:ISCI003411"/>